<name>A0A6S7G1A4_PARCT</name>
<feature type="domain" description="Translation initiation factor beta propellor-like" evidence="4">
    <location>
        <begin position="95"/>
        <end position="218"/>
    </location>
</feature>
<keyword evidence="2" id="KW-0853">WD repeat</keyword>
<dbReference type="GO" id="GO:0003743">
    <property type="term" value="F:translation initiation factor activity"/>
    <property type="evidence" value="ECO:0007669"/>
    <property type="project" value="UniProtKB-KW"/>
</dbReference>
<gene>
    <name evidence="5" type="ORF">PACLA_8A017346</name>
</gene>
<proteinExistence type="predicted"/>
<dbReference type="Pfam" id="PF00400">
    <property type="entry name" value="WD40"/>
    <property type="match status" value="1"/>
</dbReference>
<keyword evidence="3" id="KW-0648">Protein biosynthesis</keyword>
<evidence type="ECO:0000313" key="6">
    <source>
        <dbReference type="Proteomes" id="UP001152795"/>
    </source>
</evidence>
<dbReference type="GO" id="GO:1990811">
    <property type="term" value="C:MWP complex"/>
    <property type="evidence" value="ECO:0007669"/>
    <property type="project" value="TreeGrafter"/>
</dbReference>
<dbReference type="GO" id="GO:0005815">
    <property type="term" value="C:microtubule organizing center"/>
    <property type="evidence" value="ECO:0007669"/>
    <property type="project" value="TreeGrafter"/>
</dbReference>
<keyword evidence="6" id="KW-1185">Reference proteome</keyword>
<dbReference type="SUPFAM" id="SSF101908">
    <property type="entry name" value="Putative isomerase YbhE"/>
    <property type="match status" value="1"/>
</dbReference>
<protein>
    <submittedName>
        <fullName evidence="5">WD repeat-containing WRAP73</fullName>
    </submittedName>
</protein>
<accession>A0A6S7G1A4</accession>
<evidence type="ECO:0000256" key="2">
    <source>
        <dbReference type="ARBA" id="ARBA00022574"/>
    </source>
</evidence>
<dbReference type="InterPro" id="IPR052778">
    <property type="entry name" value="Centrosome-WD_assoc"/>
</dbReference>
<dbReference type="Pfam" id="PF08662">
    <property type="entry name" value="eIF2A"/>
    <property type="match status" value="1"/>
</dbReference>
<reference evidence="5" key="1">
    <citation type="submission" date="2020-04" db="EMBL/GenBank/DDBJ databases">
        <authorList>
            <person name="Alioto T."/>
            <person name="Alioto T."/>
            <person name="Gomez Garrido J."/>
        </authorList>
    </citation>
    <scope>NUCLEOTIDE SEQUENCE</scope>
    <source>
        <strain evidence="5">A484AB</strain>
    </source>
</reference>
<dbReference type="AlphaFoldDB" id="A0A6S7G1A4"/>
<dbReference type="InterPro" id="IPR001680">
    <property type="entry name" value="WD40_rpt"/>
</dbReference>
<dbReference type="OrthoDB" id="308690at2759"/>
<dbReference type="PANTHER" id="PTHR16220:SF0">
    <property type="entry name" value="WD REPEAT-CONTAINING PROTEIN WRAP73"/>
    <property type="match status" value="1"/>
</dbReference>
<dbReference type="InterPro" id="IPR013979">
    <property type="entry name" value="TIF_beta_prop-like"/>
</dbReference>
<evidence type="ECO:0000259" key="4">
    <source>
        <dbReference type="Pfam" id="PF08662"/>
    </source>
</evidence>
<dbReference type="Proteomes" id="UP001152795">
    <property type="component" value="Unassembled WGS sequence"/>
</dbReference>
<keyword evidence="1" id="KW-0396">Initiation factor</keyword>
<evidence type="ECO:0000313" key="5">
    <source>
        <dbReference type="EMBL" id="CAB3982519.1"/>
    </source>
</evidence>
<dbReference type="SMART" id="SM00320">
    <property type="entry name" value="WD40"/>
    <property type="match status" value="3"/>
</dbReference>
<evidence type="ECO:0000256" key="1">
    <source>
        <dbReference type="ARBA" id="ARBA00022540"/>
    </source>
</evidence>
<dbReference type="InterPro" id="IPR015943">
    <property type="entry name" value="WD40/YVTN_repeat-like_dom_sf"/>
</dbReference>
<sequence length="366" mass="42001">MNFSDEFKQNNYLSRFSPNGLYIANCVQYRLIVRDIKNLQIVHLFTNMDAVQYMEWSPDSGYILCGMYKRGLIQVWSLNDPDWRCKIDEGLAGLESVRWSPDSRHVLSTAEFQIRITLWSLIDKSVSYFEHPKHANRGLDFSKDGRYMALAERRNCKDFISIFVCEAWKMLQHFEVQTQDLSDIAWSPDGRALCVWDHMVYNKVCLYSMDGRCMSTYDPPCFGLGVKTVTWSPTSQFLAIGSYDEKCRVFNHLTWKTVAKHMHPQLVEKSDVIVYKEVEKKPSFLKGEALPTYGNYTVSTKYEVKEAPVQIPLVKPDPEKPNPKMGVGHVSFSSNCRFMATKNAVSPVVCKHGVKLVPAKRASLST</sequence>
<dbReference type="EMBL" id="CACRXK020000511">
    <property type="protein sequence ID" value="CAB3982519.1"/>
    <property type="molecule type" value="Genomic_DNA"/>
</dbReference>
<comment type="caution">
    <text evidence="5">The sequence shown here is derived from an EMBL/GenBank/DDBJ whole genome shotgun (WGS) entry which is preliminary data.</text>
</comment>
<dbReference type="PANTHER" id="PTHR16220">
    <property type="entry name" value="WD REPEAT PROTEIN 8-RELATED"/>
    <property type="match status" value="1"/>
</dbReference>
<evidence type="ECO:0000256" key="3">
    <source>
        <dbReference type="ARBA" id="ARBA00022917"/>
    </source>
</evidence>
<organism evidence="5 6">
    <name type="scientific">Paramuricea clavata</name>
    <name type="common">Red gorgonian</name>
    <name type="synonym">Violescent sea-whip</name>
    <dbReference type="NCBI Taxonomy" id="317549"/>
    <lineage>
        <taxon>Eukaryota</taxon>
        <taxon>Metazoa</taxon>
        <taxon>Cnidaria</taxon>
        <taxon>Anthozoa</taxon>
        <taxon>Octocorallia</taxon>
        <taxon>Malacalcyonacea</taxon>
        <taxon>Plexauridae</taxon>
        <taxon>Paramuricea</taxon>
    </lineage>
</organism>
<dbReference type="Gene3D" id="2.130.10.10">
    <property type="entry name" value="YVTN repeat-like/Quinoprotein amine dehydrogenase"/>
    <property type="match status" value="2"/>
</dbReference>